<dbReference type="InterPro" id="IPR002023">
    <property type="entry name" value="NuoE-like"/>
</dbReference>
<keyword evidence="5" id="KW-0411">Iron-sulfur</keyword>
<comment type="cofactor">
    <cofactor evidence="6">
        <name>[2Fe-2S] cluster</name>
        <dbReference type="ChEBI" id="CHEBI:190135"/>
    </cofactor>
</comment>
<proteinExistence type="inferred from homology"/>
<comment type="similarity">
    <text evidence="1">Belongs to the complex I 24 kDa subunit family.</text>
</comment>
<evidence type="ECO:0000256" key="6">
    <source>
        <dbReference type="ARBA" id="ARBA00034078"/>
    </source>
</evidence>
<evidence type="ECO:0000313" key="7">
    <source>
        <dbReference type="EMBL" id="URI08398.1"/>
    </source>
</evidence>
<dbReference type="CDD" id="cd03081">
    <property type="entry name" value="TRX_Fd_NuoE_FDH_gamma"/>
    <property type="match status" value="1"/>
</dbReference>
<sequence length="158" mass="16801">MRRIAEPFQDTPGGLLPALHAVQDALGHVPREGVPVIAEVFNLSRAEVHGVLTYYHHFRTEAPPRHVVQVCRAESCQAMGAEALMAHVQLTLGCGGHGQAHGSRSADGRFGVEPVYCLGLCASSPALAVDGEPHARMSPARFDALIAEHIAEQAEAQA</sequence>
<keyword evidence="4" id="KW-0408">Iron</keyword>
<gene>
    <name evidence="7" type="ORF">MW290_07905</name>
</gene>
<protein>
    <submittedName>
        <fullName evidence="7">Formate dehydrogenase subunit gamma</fullName>
    </submittedName>
</protein>
<reference evidence="7" key="1">
    <citation type="submission" date="2022-05" db="EMBL/GenBank/DDBJ databases">
        <title>An RpoN-dependent PEP-CTERM gene is involved in floc formation of an Aquincola tertiaricarbonis strain.</title>
        <authorList>
            <person name="Qiu D."/>
            <person name="Xia M."/>
        </authorList>
    </citation>
    <scope>NUCLEOTIDE SEQUENCE</scope>
    <source>
        <strain evidence="7">RN12</strain>
    </source>
</reference>
<dbReference type="InterPro" id="IPR036249">
    <property type="entry name" value="Thioredoxin-like_sf"/>
</dbReference>
<dbReference type="Proteomes" id="UP001056201">
    <property type="component" value="Chromosome 1"/>
</dbReference>
<dbReference type="PANTHER" id="PTHR43342:SF2">
    <property type="entry name" value="POTENTIAL NAD-REDUCING HYDROGENASE SUBUNIT"/>
    <property type="match status" value="1"/>
</dbReference>
<evidence type="ECO:0000256" key="4">
    <source>
        <dbReference type="ARBA" id="ARBA00023004"/>
    </source>
</evidence>
<dbReference type="Gene3D" id="1.10.10.1590">
    <property type="entry name" value="NADH-quinone oxidoreductase subunit E"/>
    <property type="match status" value="1"/>
</dbReference>
<evidence type="ECO:0000256" key="3">
    <source>
        <dbReference type="ARBA" id="ARBA00022723"/>
    </source>
</evidence>
<dbReference type="EMBL" id="CP097635">
    <property type="protein sequence ID" value="URI08398.1"/>
    <property type="molecule type" value="Genomic_DNA"/>
</dbReference>
<evidence type="ECO:0000313" key="8">
    <source>
        <dbReference type="Proteomes" id="UP001056201"/>
    </source>
</evidence>
<dbReference type="PIRSF" id="PIRSF000216">
    <property type="entry name" value="NADH_DH_24kDa"/>
    <property type="match status" value="1"/>
</dbReference>
<keyword evidence="3" id="KW-0479">Metal-binding</keyword>
<dbReference type="Gene3D" id="3.40.30.10">
    <property type="entry name" value="Glutaredoxin"/>
    <property type="match status" value="1"/>
</dbReference>
<organism evidence="7 8">
    <name type="scientific">Aquincola tertiaricarbonis</name>
    <dbReference type="NCBI Taxonomy" id="391953"/>
    <lineage>
        <taxon>Bacteria</taxon>
        <taxon>Pseudomonadati</taxon>
        <taxon>Pseudomonadota</taxon>
        <taxon>Betaproteobacteria</taxon>
        <taxon>Burkholderiales</taxon>
        <taxon>Sphaerotilaceae</taxon>
        <taxon>Aquincola</taxon>
    </lineage>
</organism>
<dbReference type="InterPro" id="IPR028431">
    <property type="entry name" value="NADP_DH_HndA-like"/>
</dbReference>
<evidence type="ECO:0000256" key="5">
    <source>
        <dbReference type="ARBA" id="ARBA00023014"/>
    </source>
</evidence>
<accession>A0ABY4S5X7</accession>
<dbReference type="NCBIfam" id="NF004638">
    <property type="entry name" value="PRK05988.1"/>
    <property type="match status" value="1"/>
</dbReference>
<keyword evidence="2" id="KW-0001">2Fe-2S</keyword>
<dbReference type="Pfam" id="PF01257">
    <property type="entry name" value="2Fe-2S_thioredx"/>
    <property type="match status" value="1"/>
</dbReference>
<keyword evidence="8" id="KW-1185">Reference proteome</keyword>
<evidence type="ECO:0000256" key="1">
    <source>
        <dbReference type="ARBA" id="ARBA00010643"/>
    </source>
</evidence>
<name>A0ABY4S5X7_AQUTE</name>
<evidence type="ECO:0000256" key="2">
    <source>
        <dbReference type="ARBA" id="ARBA00022714"/>
    </source>
</evidence>
<dbReference type="InterPro" id="IPR041921">
    <property type="entry name" value="NuoE_N"/>
</dbReference>
<dbReference type="PANTHER" id="PTHR43342">
    <property type="entry name" value="NADH-QUINONE OXIDOREDUCTASE, E SUBUNIT"/>
    <property type="match status" value="1"/>
</dbReference>
<dbReference type="SUPFAM" id="SSF52833">
    <property type="entry name" value="Thioredoxin-like"/>
    <property type="match status" value="1"/>
</dbReference>